<gene>
    <name evidence="1" type="ORF">B0H17DRAFT_1206445</name>
</gene>
<evidence type="ECO:0000313" key="2">
    <source>
        <dbReference type="Proteomes" id="UP001221757"/>
    </source>
</evidence>
<dbReference type="EMBL" id="JARKIE010000129">
    <property type="protein sequence ID" value="KAJ7679651.1"/>
    <property type="molecule type" value="Genomic_DNA"/>
</dbReference>
<keyword evidence="2" id="KW-1185">Reference proteome</keyword>
<reference evidence="1" key="1">
    <citation type="submission" date="2023-03" db="EMBL/GenBank/DDBJ databases">
        <title>Massive genome expansion in bonnet fungi (Mycena s.s.) driven by repeated elements and novel gene families across ecological guilds.</title>
        <authorList>
            <consortium name="Lawrence Berkeley National Laboratory"/>
            <person name="Harder C.B."/>
            <person name="Miyauchi S."/>
            <person name="Viragh M."/>
            <person name="Kuo A."/>
            <person name="Thoen E."/>
            <person name="Andreopoulos B."/>
            <person name="Lu D."/>
            <person name="Skrede I."/>
            <person name="Drula E."/>
            <person name="Henrissat B."/>
            <person name="Morin E."/>
            <person name="Kohler A."/>
            <person name="Barry K."/>
            <person name="LaButti K."/>
            <person name="Morin E."/>
            <person name="Salamov A."/>
            <person name="Lipzen A."/>
            <person name="Mereny Z."/>
            <person name="Hegedus B."/>
            <person name="Baldrian P."/>
            <person name="Stursova M."/>
            <person name="Weitz H."/>
            <person name="Taylor A."/>
            <person name="Grigoriev I.V."/>
            <person name="Nagy L.G."/>
            <person name="Martin F."/>
            <person name="Kauserud H."/>
        </authorList>
    </citation>
    <scope>NUCLEOTIDE SEQUENCE</scope>
    <source>
        <strain evidence="1">CBHHK067</strain>
    </source>
</reference>
<proteinExistence type="predicted"/>
<sequence>MGVAIKNVRAYTKPNAGTRALGSVRNTKTVSLAVVRSTAISAGGARCPDINLNSIRSEKANIKLTGQILTLKAVAALPEDGLEVSGSTAEGNSDAESPAWTWLWMGGYLMGKSTMKGTNITTDKPHTITVAGHLVEPISPNTIDVTARLPAEELPSYQFDWGRLGA</sequence>
<accession>A0AAD7GCW2</accession>
<comment type="caution">
    <text evidence="1">The sequence shown here is derived from an EMBL/GenBank/DDBJ whole genome shotgun (WGS) entry which is preliminary data.</text>
</comment>
<name>A0AAD7GCW2_MYCRO</name>
<organism evidence="1 2">
    <name type="scientific">Mycena rosella</name>
    <name type="common">Pink bonnet</name>
    <name type="synonym">Agaricus rosellus</name>
    <dbReference type="NCBI Taxonomy" id="1033263"/>
    <lineage>
        <taxon>Eukaryota</taxon>
        <taxon>Fungi</taxon>
        <taxon>Dikarya</taxon>
        <taxon>Basidiomycota</taxon>
        <taxon>Agaricomycotina</taxon>
        <taxon>Agaricomycetes</taxon>
        <taxon>Agaricomycetidae</taxon>
        <taxon>Agaricales</taxon>
        <taxon>Marasmiineae</taxon>
        <taxon>Mycenaceae</taxon>
        <taxon>Mycena</taxon>
    </lineage>
</organism>
<protein>
    <submittedName>
        <fullName evidence="1">Uncharacterized protein</fullName>
    </submittedName>
</protein>
<dbReference type="Proteomes" id="UP001221757">
    <property type="component" value="Unassembled WGS sequence"/>
</dbReference>
<dbReference type="AlphaFoldDB" id="A0AAD7GCW2"/>
<evidence type="ECO:0000313" key="1">
    <source>
        <dbReference type="EMBL" id="KAJ7679651.1"/>
    </source>
</evidence>